<dbReference type="InterPro" id="IPR016662">
    <property type="entry name" value="Acyl-CoA_thioEstase_long-chain"/>
</dbReference>
<feature type="active site" description="Charge relay system" evidence="1">
    <location>
        <position position="129"/>
    </location>
</feature>
<evidence type="ECO:0000313" key="3">
    <source>
        <dbReference type="EMBL" id="TQL58345.1"/>
    </source>
</evidence>
<dbReference type="Pfam" id="PF08840">
    <property type="entry name" value="BAAT_C"/>
    <property type="match status" value="1"/>
</dbReference>
<dbReference type="AlphaFoldDB" id="A0A542ZDC5"/>
<dbReference type="Gene3D" id="3.40.50.1820">
    <property type="entry name" value="alpha/beta hydrolase"/>
    <property type="match status" value="1"/>
</dbReference>
<organism evidence="3 4">
    <name type="scientific">Propioniferax innocua</name>
    <dbReference type="NCBI Taxonomy" id="1753"/>
    <lineage>
        <taxon>Bacteria</taxon>
        <taxon>Bacillati</taxon>
        <taxon>Actinomycetota</taxon>
        <taxon>Actinomycetes</taxon>
        <taxon>Propionibacteriales</taxon>
        <taxon>Propionibacteriaceae</taxon>
        <taxon>Propioniferax</taxon>
    </lineage>
</organism>
<comment type="caution">
    <text evidence="3">The sequence shown here is derived from an EMBL/GenBank/DDBJ whole genome shotgun (WGS) entry which is preliminary data.</text>
</comment>
<dbReference type="InterPro" id="IPR029058">
    <property type="entry name" value="AB_hydrolase_fold"/>
</dbReference>
<dbReference type="GO" id="GO:0047617">
    <property type="term" value="F:fatty acyl-CoA hydrolase activity"/>
    <property type="evidence" value="ECO:0007669"/>
    <property type="project" value="TreeGrafter"/>
</dbReference>
<dbReference type="GO" id="GO:0006631">
    <property type="term" value="P:fatty acid metabolic process"/>
    <property type="evidence" value="ECO:0007669"/>
    <property type="project" value="TreeGrafter"/>
</dbReference>
<dbReference type="PIRSF" id="PIRSF016521">
    <property type="entry name" value="Acyl-CoA_hydro"/>
    <property type="match status" value="1"/>
</dbReference>
<dbReference type="InterPro" id="IPR014940">
    <property type="entry name" value="BAAT_C"/>
</dbReference>
<reference evidence="3 4" key="1">
    <citation type="submission" date="2019-06" db="EMBL/GenBank/DDBJ databases">
        <title>Sequencing the genomes of 1000 actinobacteria strains.</title>
        <authorList>
            <person name="Klenk H.-P."/>
        </authorList>
    </citation>
    <scope>NUCLEOTIDE SEQUENCE [LARGE SCALE GENOMIC DNA]</scope>
    <source>
        <strain evidence="3 4">DSM 8251</strain>
    </source>
</reference>
<gene>
    <name evidence="3" type="ORF">FB460_2206</name>
</gene>
<evidence type="ECO:0000313" key="4">
    <source>
        <dbReference type="Proteomes" id="UP000316196"/>
    </source>
</evidence>
<accession>A0A542ZDC5</accession>
<feature type="active site" description="Charge relay system" evidence="1">
    <location>
        <position position="267"/>
    </location>
</feature>
<keyword evidence="4" id="KW-1185">Reference proteome</keyword>
<evidence type="ECO:0000259" key="2">
    <source>
        <dbReference type="Pfam" id="PF08840"/>
    </source>
</evidence>
<dbReference type="GO" id="GO:0006637">
    <property type="term" value="P:acyl-CoA metabolic process"/>
    <property type="evidence" value="ECO:0007669"/>
    <property type="project" value="InterPro"/>
</dbReference>
<dbReference type="PANTHER" id="PTHR10824">
    <property type="entry name" value="ACYL-COENZYME A THIOESTERASE-RELATED"/>
    <property type="match status" value="1"/>
</dbReference>
<dbReference type="EMBL" id="VFOR01000002">
    <property type="protein sequence ID" value="TQL58345.1"/>
    <property type="molecule type" value="Genomic_DNA"/>
</dbReference>
<dbReference type="Proteomes" id="UP000316196">
    <property type="component" value="Unassembled WGS sequence"/>
</dbReference>
<evidence type="ECO:0000256" key="1">
    <source>
        <dbReference type="PIRSR" id="PIRSR016521-1"/>
    </source>
</evidence>
<protein>
    <recommendedName>
        <fullName evidence="2">BAAT/Acyl-CoA thioester hydrolase C-terminal domain-containing protein</fullName>
    </recommendedName>
</protein>
<name>A0A542ZDC5_9ACTN</name>
<dbReference type="PANTHER" id="PTHR10824:SF4">
    <property type="entry name" value="ACYL-COENZYME A THIOESTERASE 1-LIKE"/>
    <property type="match status" value="1"/>
</dbReference>
<sequence length="314" mass="33819">MLALVVVGGVLYVTTPWAPKIEVVEPGPGGERVTDDGMLANHYPAEGAGPHSAVLLIGGSEGGLNPFMDEMAREIRDAGHTTLVLSYWGAEDQPERMEELPLESFTTALDWLSAHPEVDPERIGMLGVSKGGEATLLMASRDPRIRAAVGYVPSHVVWPGIDMRHPWKMMGMGSTWSEGGQPVPFLPYTDEFRGGTTAEFYQMSLDTLPQHPEAEIPVEESEAGMLLVCGEDDTLWPGCPMARAAQERSETHDGPVIEVLAYPDAGHLISGPPITAQEAEDRKLTQMGGTPQGIAAARTDAWPKVLDFLDAELG</sequence>
<proteinExistence type="predicted"/>
<feature type="active site" description="Charge relay system" evidence="1">
    <location>
        <position position="233"/>
    </location>
</feature>
<dbReference type="SUPFAM" id="SSF53474">
    <property type="entry name" value="alpha/beta-Hydrolases"/>
    <property type="match status" value="1"/>
</dbReference>
<feature type="domain" description="BAAT/Acyl-CoA thioester hydrolase C-terminal" evidence="2">
    <location>
        <begin position="101"/>
        <end position="313"/>
    </location>
</feature>